<dbReference type="Gene3D" id="3.40.50.1820">
    <property type="entry name" value="alpha/beta hydrolase"/>
    <property type="match status" value="1"/>
</dbReference>
<dbReference type="InterPro" id="IPR002018">
    <property type="entry name" value="CarbesteraseB"/>
</dbReference>
<evidence type="ECO:0000256" key="1">
    <source>
        <dbReference type="ARBA" id="ARBA00023180"/>
    </source>
</evidence>
<dbReference type="GeneID" id="108628659"/>
<proteinExistence type="predicted"/>
<evidence type="ECO:0000313" key="3">
    <source>
        <dbReference type="Proteomes" id="UP000694925"/>
    </source>
</evidence>
<gene>
    <name evidence="4" type="primary">LOC108628659</name>
</gene>
<accession>A0AAJ7NBF8</accession>
<keyword evidence="1" id="KW-0325">Glycoprotein</keyword>
<dbReference type="SUPFAM" id="SSF53474">
    <property type="entry name" value="alpha/beta-Hydrolases"/>
    <property type="match status" value="1"/>
</dbReference>
<sequence length="111" mass="12985">MIMFQTDAIFMWPAYRTAQAFSKVINSSIYFYLFSYHGTFSNTLKLTPVHHGVAHVDDLNYLIPLLNKKFESHMLHNTENDITMINIMTEMWASFATTGYVTIFPNHQMIR</sequence>
<dbReference type="InterPro" id="IPR029058">
    <property type="entry name" value="AB_hydrolase_fold"/>
</dbReference>
<evidence type="ECO:0000259" key="2">
    <source>
        <dbReference type="Pfam" id="PF00135"/>
    </source>
</evidence>
<dbReference type="Proteomes" id="UP000694925">
    <property type="component" value="Unplaced"/>
</dbReference>
<name>A0AAJ7NBF8_9HYME</name>
<protein>
    <submittedName>
        <fullName evidence="4">Juvenile hormone esterase-like</fullName>
    </submittedName>
</protein>
<dbReference type="Pfam" id="PF00135">
    <property type="entry name" value="COesterase"/>
    <property type="match status" value="1"/>
</dbReference>
<evidence type="ECO:0000313" key="4">
    <source>
        <dbReference type="RefSeq" id="XP_017886222.2"/>
    </source>
</evidence>
<keyword evidence="3" id="KW-1185">Reference proteome</keyword>
<dbReference type="KEGG" id="ccal:108628659"/>
<feature type="domain" description="Carboxylesterase type B" evidence="2">
    <location>
        <begin position="4"/>
        <end position="104"/>
    </location>
</feature>
<dbReference type="AlphaFoldDB" id="A0AAJ7NBF8"/>
<dbReference type="RefSeq" id="XP_017886222.2">
    <property type="nucleotide sequence ID" value="XM_018030733.2"/>
</dbReference>
<organism evidence="3 4">
    <name type="scientific">Ceratina calcarata</name>
    <dbReference type="NCBI Taxonomy" id="156304"/>
    <lineage>
        <taxon>Eukaryota</taxon>
        <taxon>Metazoa</taxon>
        <taxon>Ecdysozoa</taxon>
        <taxon>Arthropoda</taxon>
        <taxon>Hexapoda</taxon>
        <taxon>Insecta</taxon>
        <taxon>Pterygota</taxon>
        <taxon>Neoptera</taxon>
        <taxon>Endopterygota</taxon>
        <taxon>Hymenoptera</taxon>
        <taxon>Apocrita</taxon>
        <taxon>Aculeata</taxon>
        <taxon>Apoidea</taxon>
        <taxon>Anthophila</taxon>
        <taxon>Apidae</taxon>
        <taxon>Ceratina</taxon>
        <taxon>Zadontomerus</taxon>
    </lineage>
</organism>
<reference evidence="4" key="1">
    <citation type="submission" date="2025-08" db="UniProtKB">
        <authorList>
            <consortium name="RefSeq"/>
        </authorList>
    </citation>
    <scope>IDENTIFICATION</scope>
    <source>
        <tissue evidence="4">Whole body</tissue>
    </source>
</reference>